<feature type="transmembrane region" description="Helical" evidence="1">
    <location>
        <begin position="106"/>
        <end position="123"/>
    </location>
</feature>
<proteinExistence type="predicted"/>
<gene>
    <name evidence="2" type="ORF">FNH13_04555</name>
</gene>
<evidence type="ECO:0000313" key="2">
    <source>
        <dbReference type="EMBL" id="QDO87703.1"/>
    </source>
</evidence>
<name>A0A516G849_9MICO</name>
<dbReference type="RefSeq" id="WP_143782380.1">
    <property type="nucleotide sequence ID" value="NZ_CP041616.1"/>
</dbReference>
<accession>A0A516G849</accession>
<sequence>MLLSIDEKVQIHEQLPDLLGMTRGDMVTHEWVIPGTIIAGLGGVVLLYLFQALERPVRRGLLVAGLVYAAGAIAVEAVTGLATRTLALDHPARAAFPVWEALEESLEMVGCILALGMIVDYLLRTGVLIVRPPETETRTPGNAVGAFYR</sequence>
<keyword evidence="1" id="KW-1133">Transmembrane helix</keyword>
<dbReference type="Proteomes" id="UP000315395">
    <property type="component" value="Chromosome"/>
</dbReference>
<evidence type="ECO:0000256" key="1">
    <source>
        <dbReference type="SAM" id="Phobius"/>
    </source>
</evidence>
<feature type="transmembrane region" description="Helical" evidence="1">
    <location>
        <begin position="62"/>
        <end position="86"/>
    </location>
</feature>
<organism evidence="2 3">
    <name type="scientific">Ornithinimicrobium ciconiae</name>
    <dbReference type="NCBI Taxonomy" id="2594265"/>
    <lineage>
        <taxon>Bacteria</taxon>
        <taxon>Bacillati</taxon>
        <taxon>Actinomycetota</taxon>
        <taxon>Actinomycetes</taxon>
        <taxon>Micrococcales</taxon>
        <taxon>Ornithinimicrobiaceae</taxon>
        <taxon>Ornithinimicrobium</taxon>
    </lineage>
</organism>
<keyword evidence="3" id="KW-1185">Reference proteome</keyword>
<evidence type="ECO:0000313" key="3">
    <source>
        <dbReference type="Proteomes" id="UP000315395"/>
    </source>
</evidence>
<protein>
    <submittedName>
        <fullName evidence="2">Uncharacterized protein</fullName>
    </submittedName>
</protein>
<keyword evidence="1" id="KW-0472">Membrane</keyword>
<reference evidence="2 3" key="1">
    <citation type="submission" date="2019-07" db="EMBL/GenBank/DDBJ databases">
        <title>complete genome sequencing of Ornithinimicrobium sp. H23M54.</title>
        <authorList>
            <person name="Bae J.-W."/>
            <person name="Lee S.-Y."/>
        </authorList>
    </citation>
    <scope>NUCLEOTIDE SEQUENCE [LARGE SCALE GENOMIC DNA]</scope>
    <source>
        <strain evidence="2 3">H23M54</strain>
    </source>
</reference>
<dbReference type="KEGG" id="orz:FNH13_04555"/>
<dbReference type="OrthoDB" id="4868113at2"/>
<keyword evidence="1" id="KW-0812">Transmembrane</keyword>
<dbReference type="EMBL" id="CP041616">
    <property type="protein sequence ID" value="QDO87703.1"/>
    <property type="molecule type" value="Genomic_DNA"/>
</dbReference>
<dbReference type="AlphaFoldDB" id="A0A516G849"/>
<feature type="transmembrane region" description="Helical" evidence="1">
    <location>
        <begin position="31"/>
        <end position="50"/>
    </location>
</feature>